<protein>
    <recommendedName>
        <fullName evidence="4">Lipoprotein</fullName>
    </recommendedName>
</protein>
<reference evidence="3" key="1">
    <citation type="journal article" date="2017" name="Genome Biol. Evol.">
        <title>Comparative Genomic Analysis Identifies a Campylobacter Clade Deficient in Selenium Metabolism.</title>
        <authorList>
            <person name="Miller W.G."/>
            <person name="Yee E."/>
            <person name="Lopes B.S."/>
            <person name="Chapman M.H."/>
            <person name="Huynh S."/>
            <person name="Bono J.L."/>
            <person name="Parker C.T."/>
            <person name="Strachan N.J.C."/>
            <person name="Forbes K.J."/>
        </authorList>
    </citation>
    <scope>NUCLEOTIDE SEQUENCE [LARGE SCALE GENOMIC DNA]</scope>
    <source>
        <strain evidence="3">RM6137</strain>
    </source>
</reference>
<evidence type="ECO:0000256" key="1">
    <source>
        <dbReference type="SAM" id="SignalP"/>
    </source>
</evidence>
<dbReference type="AlphaFoldDB" id="A0A1X9SYP5"/>
<gene>
    <name evidence="2" type="ORF">CSUIS_1553</name>
</gene>
<keyword evidence="1" id="KW-0732">Signal</keyword>
<dbReference type="RefSeq" id="WP_086298410.1">
    <property type="nucleotide sequence ID" value="NZ_CP018789.1"/>
</dbReference>
<dbReference type="Proteomes" id="UP000194260">
    <property type="component" value="Chromosome"/>
</dbReference>
<dbReference type="KEGG" id="camy:CSUIS_1553"/>
<proteinExistence type="predicted"/>
<dbReference type="PROSITE" id="PS51257">
    <property type="entry name" value="PROKAR_LIPOPROTEIN"/>
    <property type="match status" value="1"/>
</dbReference>
<feature type="chain" id="PRO_5013186003" description="Lipoprotein" evidence="1">
    <location>
        <begin position="20"/>
        <end position="453"/>
    </location>
</feature>
<dbReference type="STRING" id="1660073.CSUIS_1553"/>
<sequence>MAKFAILFLAIVLGFSGCAVPNALSIAMKPADYTNKFSSLDCLEQSYFDSELQRAKDGKDPIYTAINAGSIARICQNFALSNELLDIAEDRYKYDVDLESAGNKALKNLVGVLLNDTFTDYDGNLYERIMVNVYKGLNFMSLNDFESARVEFNRALIRQDRAKDYFAPQIKAAKDELAKNRKNDPNYKENLKNTKLVYDEYSGLFKEFKTSEVFINPYATYAASVFFYLDKDYKNSADKFREIAIANPKNRLVSTINKRLQNRAKSIKDSGKRYIFLAYEDGLGTIKDEFTINIPYMIGDGVATLNLSLPTLKKREFSYKDISINGIKATQISNFDNIFATEFKIELPWIVTKSILSMVAKSTASGVVASEVGGVASLATSLLVSATNKADTRSWQTLPKIASIAMVENSGSYTIKDSSGKVIDTAKIDRTKDALIWLRSTDKDMIKSIIIQR</sequence>
<feature type="signal peptide" evidence="1">
    <location>
        <begin position="1"/>
        <end position="19"/>
    </location>
</feature>
<evidence type="ECO:0000313" key="2">
    <source>
        <dbReference type="EMBL" id="ARR01335.1"/>
    </source>
</evidence>
<dbReference type="EMBL" id="CP018789">
    <property type="protein sequence ID" value="ARR01335.1"/>
    <property type="molecule type" value="Genomic_DNA"/>
</dbReference>
<evidence type="ECO:0008006" key="4">
    <source>
        <dbReference type="Google" id="ProtNLM"/>
    </source>
</evidence>
<evidence type="ECO:0000313" key="3">
    <source>
        <dbReference type="Proteomes" id="UP000194260"/>
    </source>
</evidence>
<name>A0A1X9SYP5_9BACT</name>
<accession>A0A1X9SYP5</accession>
<organism evidence="2 3">
    <name type="scientific">Campylobacter porcelli</name>
    <dbReference type="NCBI Taxonomy" id="1660073"/>
    <lineage>
        <taxon>Bacteria</taxon>
        <taxon>Pseudomonadati</taxon>
        <taxon>Campylobacterota</taxon>
        <taxon>Epsilonproteobacteria</taxon>
        <taxon>Campylobacterales</taxon>
        <taxon>Campylobacteraceae</taxon>
        <taxon>Campylobacter</taxon>
    </lineage>
</organism>